<dbReference type="RefSeq" id="WP_379867513.1">
    <property type="nucleotide sequence ID" value="NZ_JBHTBW010000081.1"/>
</dbReference>
<name>A0ABW2RQ59_9BACL</name>
<feature type="transmembrane region" description="Helical" evidence="9">
    <location>
        <begin position="14"/>
        <end position="33"/>
    </location>
</feature>
<dbReference type="InterPro" id="IPR003594">
    <property type="entry name" value="HATPase_dom"/>
</dbReference>
<dbReference type="PRINTS" id="PR00344">
    <property type="entry name" value="BCTRLSENSOR"/>
</dbReference>
<keyword evidence="3" id="KW-0597">Phosphoprotein</keyword>
<comment type="catalytic activity">
    <reaction evidence="1">
        <text>ATP + protein L-histidine = ADP + protein N-phospho-L-histidine.</text>
        <dbReference type="EC" id="2.7.13.3"/>
    </reaction>
</comment>
<organism evidence="11 12">
    <name type="scientific">Laceyella putida</name>
    <dbReference type="NCBI Taxonomy" id="110101"/>
    <lineage>
        <taxon>Bacteria</taxon>
        <taxon>Bacillati</taxon>
        <taxon>Bacillota</taxon>
        <taxon>Bacilli</taxon>
        <taxon>Bacillales</taxon>
        <taxon>Thermoactinomycetaceae</taxon>
        <taxon>Laceyella</taxon>
    </lineage>
</organism>
<evidence type="ECO:0000259" key="10">
    <source>
        <dbReference type="PROSITE" id="PS50109"/>
    </source>
</evidence>
<keyword evidence="9" id="KW-0472">Membrane</keyword>
<dbReference type="SMART" id="SM00387">
    <property type="entry name" value="HATPase_c"/>
    <property type="match status" value="1"/>
</dbReference>
<dbReference type="InterPro" id="IPR050980">
    <property type="entry name" value="2C_sensor_his_kinase"/>
</dbReference>
<feature type="transmembrane region" description="Helical" evidence="9">
    <location>
        <begin position="123"/>
        <end position="147"/>
    </location>
</feature>
<accession>A0ABW2RQ59</accession>
<feature type="transmembrane region" description="Helical" evidence="9">
    <location>
        <begin position="90"/>
        <end position="111"/>
    </location>
</feature>
<evidence type="ECO:0000313" key="12">
    <source>
        <dbReference type="Proteomes" id="UP001596500"/>
    </source>
</evidence>
<dbReference type="InterPro" id="IPR004358">
    <property type="entry name" value="Sig_transdc_His_kin-like_C"/>
</dbReference>
<proteinExistence type="predicted"/>
<protein>
    <recommendedName>
        <fullName evidence="2">histidine kinase</fullName>
        <ecNumber evidence="2">2.7.13.3</ecNumber>
    </recommendedName>
</protein>
<dbReference type="EC" id="2.7.13.3" evidence="2"/>
<feature type="transmembrane region" description="Helical" evidence="9">
    <location>
        <begin position="159"/>
        <end position="180"/>
    </location>
</feature>
<dbReference type="GO" id="GO:0016301">
    <property type="term" value="F:kinase activity"/>
    <property type="evidence" value="ECO:0007669"/>
    <property type="project" value="UniProtKB-KW"/>
</dbReference>
<dbReference type="EMBL" id="JBHTBW010000081">
    <property type="protein sequence ID" value="MFC7443186.1"/>
    <property type="molecule type" value="Genomic_DNA"/>
</dbReference>
<feature type="transmembrane region" description="Helical" evidence="9">
    <location>
        <begin position="39"/>
        <end position="55"/>
    </location>
</feature>
<keyword evidence="5" id="KW-0547">Nucleotide-binding</keyword>
<dbReference type="SUPFAM" id="SSF55874">
    <property type="entry name" value="ATPase domain of HSP90 chaperone/DNA topoisomerase II/histidine kinase"/>
    <property type="match status" value="1"/>
</dbReference>
<evidence type="ECO:0000256" key="4">
    <source>
        <dbReference type="ARBA" id="ARBA00022679"/>
    </source>
</evidence>
<dbReference type="PROSITE" id="PS50109">
    <property type="entry name" value="HIS_KIN"/>
    <property type="match status" value="1"/>
</dbReference>
<evidence type="ECO:0000256" key="1">
    <source>
        <dbReference type="ARBA" id="ARBA00000085"/>
    </source>
</evidence>
<dbReference type="PANTHER" id="PTHR44936:SF9">
    <property type="entry name" value="SENSOR PROTEIN CREC"/>
    <property type="match status" value="1"/>
</dbReference>
<keyword evidence="9" id="KW-1133">Transmembrane helix</keyword>
<sequence length="438" mass="49555">MTFVNISHLLKKDIFILVLMMFTVPLAGELNFYPVNETFRVSFGAPTFFFFLLLFRKMPVVLPGFLTGMVIVGFRVLLDQLMGENIDWTSSFQAHFSSFFYYFTYSFLFHLAKVNRFPNRPFIIGGIGITIELLSDLVELMMQYFVLGTTMTLAALNDMTIIAISHSFIVLSFFNVLKLYEAQSKERQIRKQNEHMLMLISNLYEESIHLKKTLINIENTTKKSYDLYKRLNGLKNGRVAVPIEEFRRQALKIAGEIHEVKKDNQRIFAGLAKLISDERFVDYMDVHELVGIIVRTNEKYARLLGKDIRFVLTVEGNHPPYHVFTILSIINNVVANAVEAIHAAGTITIGVDRERDSVAFRVGDDGPGVPPKHKYLIFKPGFTSKYDGSGNSSTGIGLSYVKEMVEQLGGDIALQGGLGGKGATFTIRLRVDRLTEEG</sequence>
<feature type="transmembrane region" description="Helical" evidence="9">
    <location>
        <begin position="60"/>
        <end position="78"/>
    </location>
</feature>
<keyword evidence="6 11" id="KW-0418">Kinase</keyword>
<keyword evidence="7" id="KW-0067">ATP-binding</keyword>
<keyword evidence="9" id="KW-0812">Transmembrane</keyword>
<feature type="domain" description="Histidine kinase" evidence="10">
    <location>
        <begin position="326"/>
        <end position="433"/>
    </location>
</feature>
<evidence type="ECO:0000256" key="9">
    <source>
        <dbReference type="SAM" id="Phobius"/>
    </source>
</evidence>
<keyword evidence="8" id="KW-0902">Two-component regulatory system</keyword>
<keyword evidence="4" id="KW-0808">Transferase</keyword>
<evidence type="ECO:0000256" key="3">
    <source>
        <dbReference type="ARBA" id="ARBA00022553"/>
    </source>
</evidence>
<evidence type="ECO:0000256" key="2">
    <source>
        <dbReference type="ARBA" id="ARBA00012438"/>
    </source>
</evidence>
<reference evidence="12" key="1">
    <citation type="journal article" date="2019" name="Int. J. Syst. Evol. Microbiol.">
        <title>The Global Catalogue of Microorganisms (GCM) 10K type strain sequencing project: providing services to taxonomists for standard genome sequencing and annotation.</title>
        <authorList>
            <consortium name="The Broad Institute Genomics Platform"/>
            <consortium name="The Broad Institute Genome Sequencing Center for Infectious Disease"/>
            <person name="Wu L."/>
            <person name="Ma J."/>
        </authorList>
    </citation>
    <scope>NUCLEOTIDE SEQUENCE [LARGE SCALE GENOMIC DNA]</scope>
    <source>
        <strain evidence="12">CGMCC 1.12942</strain>
    </source>
</reference>
<evidence type="ECO:0000313" key="11">
    <source>
        <dbReference type="EMBL" id="MFC7443186.1"/>
    </source>
</evidence>
<evidence type="ECO:0000256" key="8">
    <source>
        <dbReference type="ARBA" id="ARBA00023012"/>
    </source>
</evidence>
<dbReference type="Proteomes" id="UP001596500">
    <property type="component" value="Unassembled WGS sequence"/>
</dbReference>
<dbReference type="InterPro" id="IPR005467">
    <property type="entry name" value="His_kinase_dom"/>
</dbReference>
<dbReference type="Gene3D" id="3.30.565.10">
    <property type="entry name" value="Histidine kinase-like ATPase, C-terminal domain"/>
    <property type="match status" value="1"/>
</dbReference>
<evidence type="ECO:0000256" key="7">
    <source>
        <dbReference type="ARBA" id="ARBA00022840"/>
    </source>
</evidence>
<comment type="caution">
    <text evidence="11">The sequence shown here is derived from an EMBL/GenBank/DDBJ whole genome shotgun (WGS) entry which is preliminary data.</text>
</comment>
<dbReference type="PANTHER" id="PTHR44936">
    <property type="entry name" value="SENSOR PROTEIN CREC"/>
    <property type="match status" value="1"/>
</dbReference>
<gene>
    <name evidence="11" type="ORF">ACFQNG_19145</name>
</gene>
<keyword evidence="12" id="KW-1185">Reference proteome</keyword>
<evidence type="ECO:0000256" key="6">
    <source>
        <dbReference type="ARBA" id="ARBA00022777"/>
    </source>
</evidence>
<dbReference type="InterPro" id="IPR036890">
    <property type="entry name" value="HATPase_C_sf"/>
</dbReference>
<dbReference type="Pfam" id="PF02518">
    <property type="entry name" value="HATPase_c"/>
    <property type="match status" value="1"/>
</dbReference>
<evidence type="ECO:0000256" key="5">
    <source>
        <dbReference type="ARBA" id="ARBA00022741"/>
    </source>
</evidence>